<evidence type="ECO:0000256" key="1">
    <source>
        <dbReference type="SAM" id="SignalP"/>
    </source>
</evidence>
<dbReference type="EMBL" id="JAKGAQ010000004">
    <property type="protein sequence ID" value="MCF2872321.1"/>
    <property type="molecule type" value="Genomic_DNA"/>
</dbReference>
<comment type="caution">
    <text evidence="2">The sequence shown here is derived from an EMBL/GenBank/DDBJ whole genome shotgun (WGS) entry which is preliminary data.</text>
</comment>
<evidence type="ECO:0000313" key="2">
    <source>
        <dbReference type="EMBL" id="MCF2872321.1"/>
    </source>
</evidence>
<name>A0ABS9CZI2_9RHOB</name>
<sequence length="227" mass="25393">MRHLILLAALAAIPACVSFPKNVAMGSSNNVFGKTYEGQLIRILPIFVQNQQGSAYRETSGQAAGLIAEVIGANSQYVYQAVALANAAGSAVSGEYEQKYRGAFCQYYLMVNDPDLMTAISGGYDEDDYAEEEDEYRDREDRYETDYFEENLESLEEQTEDARILADIQRQQADIDSIRARLDRPDAPTEPEMIMIVNPCRDFNIGQDLIIAFAGYEAILEPSWKPD</sequence>
<feature type="signal peptide" evidence="1">
    <location>
        <begin position="1"/>
        <end position="23"/>
    </location>
</feature>
<proteinExistence type="predicted"/>
<reference evidence="2 3" key="1">
    <citation type="submission" date="2022-01" db="EMBL/GenBank/DDBJ databases">
        <title>Octadecabacter sp. nov., isolated from a marine alga.</title>
        <authorList>
            <person name="Jin M.S."/>
            <person name="Kim H.M."/>
            <person name="Han D.M."/>
            <person name="Jung J.J."/>
            <person name="Jeon C.O."/>
        </authorList>
    </citation>
    <scope>NUCLEOTIDE SEQUENCE [LARGE SCALE GENOMIC DNA]</scope>
    <source>
        <strain evidence="2 3">G9-8</strain>
    </source>
</reference>
<dbReference type="RefSeq" id="WP_235226653.1">
    <property type="nucleotide sequence ID" value="NZ_JAKGAQ010000004.1"/>
</dbReference>
<dbReference type="Proteomes" id="UP001200557">
    <property type="component" value="Unassembled WGS sequence"/>
</dbReference>
<evidence type="ECO:0000313" key="3">
    <source>
        <dbReference type="Proteomes" id="UP001200557"/>
    </source>
</evidence>
<gene>
    <name evidence="2" type="ORF">L0664_14700</name>
</gene>
<keyword evidence="1" id="KW-0732">Signal</keyword>
<feature type="chain" id="PRO_5046466424" evidence="1">
    <location>
        <begin position="24"/>
        <end position="227"/>
    </location>
</feature>
<keyword evidence="3" id="KW-1185">Reference proteome</keyword>
<protein>
    <submittedName>
        <fullName evidence="2">Uncharacterized protein</fullName>
    </submittedName>
</protein>
<accession>A0ABS9CZI2</accession>
<organism evidence="2 3">
    <name type="scientific">Octadecabacter dasysiphoniae</name>
    <dbReference type="NCBI Taxonomy" id="2909341"/>
    <lineage>
        <taxon>Bacteria</taxon>
        <taxon>Pseudomonadati</taxon>
        <taxon>Pseudomonadota</taxon>
        <taxon>Alphaproteobacteria</taxon>
        <taxon>Rhodobacterales</taxon>
        <taxon>Roseobacteraceae</taxon>
        <taxon>Octadecabacter</taxon>
    </lineage>
</organism>